<evidence type="ECO:0000256" key="1">
    <source>
        <dbReference type="SAM" id="Phobius"/>
    </source>
</evidence>
<feature type="transmembrane region" description="Helical" evidence="1">
    <location>
        <begin position="63"/>
        <end position="82"/>
    </location>
</feature>
<gene>
    <name evidence="2" type="ORF">PIB30_077308</name>
</gene>
<keyword evidence="3" id="KW-1185">Reference proteome</keyword>
<dbReference type="Proteomes" id="UP001341840">
    <property type="component" value="Unassembled WGS sequence"/>
</dbReference>
<reference evidence="2 3" key="1">
    <citation type="journal article" date="2023" name="Plants (Basel)">
        <title>Bridging the Gap: Combining Genomics and Transcriptomics Approaches to Understand Stylosanthes scabra, an Orphan Legume from the Brazilian Caatinga.</title>
        <authorList>
            <person name="Ferreira-Neto J.R.C."/>
            <person name="da Silva M.D."/>
            <person name="Binneck E."/>
            <person name="de Melo N.F."/>
            <person name="da Silva R.H."/>
            <person name="de Melo A.L.T.M."/>
            <person name="Pandolfi V."/>
            <person name="Bustamante F.O."/>
            <person name="Brasileiro-Vidal A.C."/>
            <person name="Benko-Iseppon A.M."/>
        </authorList>
    </citation>
    <scope>NUCLEOTIDE SEQUENCE [LARGE SCALE GENOMIC DNA]</scope>
    <source>
        <tissue evidence="2">Leaves</tissue>
    </source>
</reference>
<name>A0ABU6XT15_9FABA</name>
<proteinExistence type="predicted"/>
<evidence type="ECO:0000313" key="3">
    <source>
        <dbReference type="Proteomes" id="UP001341840"/>
    </source>
</evidence>
<dbReference type="EMBL" id="JASCZI010212485">
    <property type="protein sequence ID" value="MED6199583.1"/>
    <property type="molecule type" value="Genomic_DNA"/>
</dbReference>
<evidence type="ECO:0000313" key="2">
    <source>
        <dbReference type="EMBL" id="MED6199583.1"/>
    </source>
</evidence>
<keyword evidence="1" id="KW-0812">Transmembrane</keyword>
<organism evidence="2 3">
    <name type="scientific">Stylosanthes scabra</name>
    <dbReference type="NCBI Taxonomy" id="79078"/>
    <lineage>
        <taxon>Eukaryota</taxon>
        <taxon>Viridiplantae</taxon>
        <taxon>Streptophyta</taxon>
        <taxon>Embryophyta</taxon>
        <taxon>Tracheophyta</taxon>
        <taxon>Spermatophyta</taxon>
        <taxon>Magnoliopsida</taxon>
        <taxon>eudicotyledons</taxon>
        <taxon>Gunneridae</taxon>
        <taxon>Pentapetalae</taxon>
        <taxon>rosids</taxon>
        <taxon>fabids</taxon>
        <taxon>Fabales</taxon>
        <taxon>Fabaceae</taxon>
        <taxon>Papilionoideae</taxon>
        <taxon>50 kb inversion clade</taxon>
        <taxon>dalbergioids sensu lato</taxon>
        <taxon>Dalbergieae</taxon>
        <taxon>Pterocarpus clade</taxon>
        <taxon>Stylosanthes</taxon>
    </lineage>
</organism>
<protein>
    <submittedName>
        <fullName evidence="2">Uncharacterized protein</fullName>
    </submittedName>
</protein>
<sequence>MGVLIQELAKASVWELEQQDVPGILLIGGRMFGHIGGILWVSSPLEVFLYYRKYQLGFLMSSFAFNLTNLFVFTPMTIEIIFDPYFFPICDPGDTHIHTLLE</sequence>
<keyword evidence="1" id="KW-1133">Transmembrane helix</keyword>
<accession>A0ABU6XT15</accession>
<comment type="caution">
    <text evidence="2">The sequence shown here is derived from an EMBL/GenBank/DDBJ whole genome shotgun (WGS) entry which is preliminary data.</text>
</comment>
<feature type="transmembrane region" description="Helical" evidence="1">
    <location>
        <begin position="31"/>
        <end position="51"/>
    </location>
</feature>
<keyword evidence="1" id="KW-0472">Membrane</keyword>